<name>A0A383CJH4_9ZZZZ</name>
<reference evidence="6" key="1">
    <citation type="submission" date="2018-05" db="EMBL/GenBank/DDBJ databases">
        <authorList>
            <person name="Lanie J.A."/>
            <person name="Ng W.-L."/>
            <person name="Kazmierczak K.M."/>
            <person name="Andrzejewski T.M."/>
            <person name="Davidsen T.M."/>
            <person name="Wayne K.J."/>
            <person name="Tettelin H."/>
            <person name="Glass J.I."/>
            <person name="Rusch D."/>
            <person name="Podicherti R."/>
            <person name="Tsui H.-C.T."/>
            <person name="Winkler M.E."/>
        </authorList>
    </citation>
    <scope>NUCLEOTIDE SEQUENCE</scope>
</reference>
<evidence type="ECO:0000256" key="1">
    <source>
        <dbReference type="ARBA" id="ARBA00022691"/>
    </source>
</evidence>
<evidence type="ECO:0000259" key="5">
    <source>
        <dbReference type="Pfam" id="PF04055"/>
    </source>
</evidence>
<dbReference type="Gene3D" id="3.20.20.70">
    <property type="entry name" value="Aldolase class I"/>
    <property type="match status" value="1"/>
</dbReference>
<gene>
    <name evidence="6" type="ORF">METZ01_LOCUS484759</name>
</gene>
<evidence type="ECO:0000256" key="2">
    <source>
        <dbReference type="ARBA" id="ARBA00022723"/>
    </source>
</evidence>
<keyword evidence="3" id="KW-0408">Iron</keyword>
<keyword evidence="2" id="KW-0479">Metal-binding</keyword>
<dbReference type="SUPFAM" id="SSF102114">
    <property type="entry name" value="Radical SAM enzymes"/>
    <property type="match status" value="1"/>
</dbReference>
<dbReference type="SFLD" id="SFLDS00029">
    <property type="entry name" value="Radical_SAM"/>
    <property type="match status" value="1"/>
</dbReference>
<dbReference type="InterPro" id="IPR058240">
    <property type="entry name" value="rSAM_sf"/>
</dbReference>
<protein>
    <recommendedName>
        <fullName evidence="5">Radical SAM core domain-containing protein</fullName>
    </recommendedName>
</protein>
<dbReference type="Pfam" id="PF04055">
    <property type="entry name" value="Radical_SAM"/>
    <property type="match status" value="1"/>
</dbReference>
<accession>A0A383CJH4</accession>
<proteinExistence type="predicted"/>
<dbReference type="CDD" id="cd01335">
    <property type="entry name" value="Radical_SAM"/>
    <property type="match status" value="1"/>
</dbReference>
<dbReference type="InterPro" id="IPR007197">
    <property type="entry name" value="rSAM"/>
</dbReference>
<evidence type="ECO:0000313" key="6">
    <source>
        <dbReference type="EMBL" id="SVE31905.1"/>
    </source>
</evidence>
<dbReference type="EMBL" id="UINC01209063">
    <property type="protein sequence ID" value="SVE31905.1"/>
    <property type="molecule type" value="Genomic_DNA"/>
</dbReference>
<dbReference type="GO" id="GO:0046872">
    <property type="term" value="F:metal ion binding"/>
    <property type="evidence" value="ECO:0007669"/>
    <property type="project" value="UniProtKB-KW"/>
</dbReference>
<organism evidence="6">
    <name type="scientific">marine metagenome</name>
    <dbReference type="NCBI Taxonomy" id="408172"/>
    <lineage>
        <taxon>unclassified sequences</taxon>
        <taxon>metagenomes</taxon>
        <taxon>ecological metagenomes</taxon>
    </lineage>
</organism>
<dbReference type="InterPro" id="IPR013785">
    <property type="entry name" value="Aldolase_TIM"/>
</dbReference>
<feature type="domain" description="Radical SAM core" evidence="5">
    <location>
        <begin position="57"/>
        <end position="178"/>
    </location>
</feature>
<keyword evidence="4" id="KW-0411">Iron-sulfur</keyword>
<dbReference type="GO" id="GO:0051536">
    <property type="term" value="F:iron-sulfur cluster binding"/>
    <property type="evidence" value="ECO:0007669"/>
    <property type="project" value="UniProtKB-KW"/>
</dbReference>
<sequence>MNGEILKLSSQEQAEMMNISPDYVRISMAAAIELGLKPGKIHGCGCGCINLLQNYPEGCFANCSYCGLARERPGLAEENSFIRVDWPLFPTDLVAEKIADKETESTVGRVCIAQVQDHRANDDLLEMTRRIRKYAQKVPISALAMATLLDKNILQEIKKAGADIIGIGMDAATEEIFYNTRGKGA</sequence>
<keyword evidence="1" id="KW-0949">S-adenosyl-L-methionine</keyword>
<evidence type="ECO:0000256" key="4">
    <source>
        <dbReference type="ARBA" id="ARBA00023014"/>
    </source>
</evidence>
<feature type="non-terminal residue" evidence="6">
    <location>
        <position position="185"/>
    </location>
</feature>
<dbReference type="GO" id="GO:0003824">
    <property type="term" value="F:catalytic activity"/>
    <property type="evidence" value="ECO:0007669"/>
    <property type="project" value="InterPro"/>
</dbReference>
<dbReference type="AlphaFoldDB" id="A0A383CJH4"/>
<evidence type="ECO:0000256" key="3">
    <source>
        <dbReference type="ARBA" id="ARBA00023004"/>
    </source>
</evidence>